<accession>A0ACC0SX69</accession>
<proteinExistence type="predicted"/>
<comment type="caution">
    <text evidence="1">The sequence shown here is derived from an EMBL/GenBank/DDBJ whole genome shotgun (WGS) entry which is preliminary data.</text>
</comment>
<name>A0ACC0SX69_POPTR</name>
<evidence type="ECO:0000313" key="2">
    <source>
        <dbReference type="Proteomes" id="UP000006729"/>
    </source>
</evidence>
<dbReference type="Proteomes" id="UP000006729">
    <property type="component" value="Chromosome 5"/>
</dbReference>
<sequence>MMMKKMWVWMLLTLLTYGRCYGCLEEERIGLLEIKALINPNSIFGHLGDWTANKEDIANCCDWSMIECDSTTRRVIHLSLAGARDFRLGDWVLNASLFLPFKELQSLDLNKNRLVGCSENQGFEVLSSKLRKLNALDLSGNRFSNNFISCFNGLSSLRSLDLSSNLLKGSADFYGFKVLSSRLKKLESLRLKMNGYNDSIFSTLTGFSSLKSLDLSYNQLTGSAGFNAFQLQPMRLGKLENLYLSRNQLNSNISSILSGLLSLKSLDLSYNMLRGSSINGFDALPSKLRELESLDLSYNRFNDSDLSYLCEFPSLKSLNLSGNMFLGSTTINGLRKLEVLSLNELTISGSTLLQSLGALPSLKTLSLKETNLSGTSISQGSFFNSTTLEELILDGSSFPTNYLQNIGAFSALKILSFSGCDLNSTLPAKDWCELKNLEQLDISWNNLKGSLPDCFRNLTSLQLLDVSGNRFVGNIASGPLTNLKSLEFLSLSNNHFEVPLSFNSFMNHSKLKFFICDHNTLIGDKAGFQNFIPKFQLMFFSLSSRTSKALNADIPNFLYSQYDLRILDLSQNNFNGMFPSWLLKNNTRLEQLYLRENSFVGPLILQNQPNPYMNVIDISNNNIHGQIPRNMCLVLPNVSKLRMHMNGLIGSLPSCFGNMSSLEYMDLSDNQLSRVKLEQLKSSWFVKLSNNNLGEQLPPSIFNSSAFLYLYLDGNNFTGQISGFPPPNWIRLSALDISNNQLSGMLPTWMGNFSYLQAIDLSRNHFEGPIPRDFCDLGNLKYLDMSENYLFGSVPSCFSPSTIKHIHLSKNQLSGPLTNAFYNSSSLVTLDLNYNNFMGPISNWFGNLSVLSVLLLKANHFAGEFPTQLCLLEHLSILDVSQNKLSGLLPSCIANYLFKQNLEKAVAVHQRIYQLESTSKMYSETSLLLGRIDNLKNSFRVVNIEEAIEFTTKRMSYGYKGNILNFMTGFDLSSNRFSGEIPLEMGNLRELHALNLSHNNLTGCIPATFSNLKQIESLDLSYNNLNGGIPPELAVLNNLAVFSVAHNNLSGRTQEMKAQFWTFDESSYEGNPLLCGPLLQKKCDGEESPSQPTPNDEREDDGFIDMYVFHVSFGVCFIIGVLTIAAVLYINPLWRRRWFHFIEDCIDTCYYFLVINFRKFSNFRRS</sequence>
<organism evidence="1 2">
    <name type="scientific">Populus trichocarpa</name>
    <name type="common">Western balsam poplar</name>
    <name type="synonym">Populus balsamifera subsp. trichocarpa</name>
    <dbReference type="NCBI Taxonomy" id="3694"/>
    <lineage>
        <taxon>Eukaryota</taxon>
        <taxon>Viridiplantae</taxon>
        <taxon>Streptophyta</taxon>
        <taxon>Embryophyta</taxon>
        <taxon>Tracheophyta</taxon>
        <taxon>Spermatophyta</taxon>
        <taxon>Magnoliopsida</taxon>
        <taxon>eudicotyledons</taxon>
        <taxon>Gunneridae</taxon>
        <taxon>Pentapetalae</taxon>
        <taxon>rosids</taxon>
        <taxon>fabids</taxon>
        <taxon>Malpighiales</taxon>
        <taxon>Salicaceae</taxon>
        <taxon>Saliceae</taxon>
        <taxon>Populus</taxon>
    </lineage>
</organism>
<evidence type="ECO:0000313" key="1">
    <source>
        <dbReference type="EMBL" id="KAI9393827.1"/>
    </source>
</evidence>
<reference evidence="1 2" key="1">
    <citation type="journal article" date="2006" name="Science">
        <title>The genome of black cottonwood, Populus trichocarpa (Torr. &amp; Gray).</title>
        <authorList>
            <person name="Tuskan G.A."/>
            <person name="Difazio S."/>
            <person name="Jansson S."/>
            <person name="Bohlmann J."/>
            <person name="Grigoriev I."/>
            <person name="Hellsten U."/>
            <person name="Putnam N."/>
            <person name="Ralph S."/>
            <person name="Rombauts S."/>
            <person name="Salamov A."/>
            <person name="Schein J."/>
            <person name="Sterck L."/>
            <person name="Aerts A."/>
            <person name="Bhalerao R.R."/>
            <person name="Bhalerao R.P."/>
            <person name="Blaudez D."/>
            <person name="Boerjan W."/>
            <person name="Brun A."/>
            <person name="Brunner A."/>
            <person name="Busov V."/>
            <person name="Campbell M."/>
            <person name="Carlson J."/>
            <person name="Chalot M."/>
            <person name="Chapman J."/>
            <person name="Chen G.L."/>
            <person name="Cooper D."/>
            <person name="Coutinho P.M."/>
            <person name="Couturier J."/>
            <person name="Covert S."/>
            <person name="Cronk Q."/>
            <person name="Cunningham R."/>
            <person name="Davis J."/>
            <person name="Degroeve S."/>
            <person name="Dejardin A."/>
            <person name="Depamphilis C."/>
            <person name="Detter J."/>
            <person name="Dirks B."/>
            <person name="Dubchak I."/>
            <person name="Duplessis S."/>
            <person name="Ehlting J."/>
            <person name="Ellis B."/>
            <person name="Gendler K."/>
            <person name="Goodstein D."/>
            <person name="Gribskov M."/>
            <person name="Grimwood J."/>
            <person name="Groover A."/>
            <person name="Gunter L."/>
            <person name="Hamberger B."/>
            <person name="Heinze B."/>
            <person name="Helariutta Y."/>
            <person name="Henrissat B."/>
            <person name="Holligan D."/>
            <person name="Holt R."/>
            <person name="Huang W."/>
            <person name="Islam-Faridi N."/>
            <person name="Jones S."/>
            <person name="Jones-Rhoades M."/>
            <person name="Jorgensen R."/>
            <person name="Joshi C."/>
            <person name="Kangasjarvi J."/>
            <person name="Karlsson J."/>
            <person name="Kelleher C."/>
            <person name="Kirkpatrick R."/>
            <person name="Kirst M."/>
            <person name="Kohler A."/>
            <person name="Kalluri U."/>
            <person name="Larimer F."/>
            <person name="Leebens-Mack J."/>
            <person name="Leple J.C."/>
            <person name="Locascio P."/>
            <person name="Lou Y."/>
            <person name="Lucas S."/>
            <person name="Martin F."/>
            <person name="Montanini B."/>
            <person name="Napoli C."/>
            <person name="Nelson D.R."/>
            <person name="Nelson C."/>
            <person name="Nieminen K."/>
            <person name="Nilsson O."/>
            <person name="Pereda V."/>
            <person name="Peter G."/>
            <person name="Philippe R."/>
            <person name="Pilate G."/>
            <person name="Poliakov A."/>
            <person name="Razumovskaya J."/>
            <person name="Richardson P."/>
            <person name="Rinaldi C."/>
            <person name="Ritland K."/>
            <person name="Rouze P."/>
            <person name="Ryaboy D."/>
            <person name="Schmutz J."/>
            <person name="Schrader J."/>
            <person name="Segerman B."/>
            <person name="Shin H."/>
            <person name="Siddiqui A."/>
            <person name="Sterky F."/>
            <person name="Terry A."/>
            <person name="Tsai C.J."/>
            <person name="Uberbacher E."/>
            <person name="Unneberg P."/>
            <person name="Vahala J."/>
            <person name="Wall K."/>
            <person name="Wessler S."/>
            <person name="Yang G."/>
            <person name="Yin T."/>
            <person name="Douglas C."/>
            <person name="Marra M."/>
            <person name="Sandberg G."/>
            <person name="Van de Peer Y."/>
            <person name="Rokhsar D."/>
        </authorList>
    </citation>
    <scope>NUCLEOTIDE SEQUENCE [LARGE SCALE GENOMIC DNA]</scope>
    <source>
        <strain evidence="2">cv. Nisqually</strain>
    </source>
</reference>
<gene>
    <name evidence="1" type="ORF">POPTR_005G006701v4</name>
</gene>
<dbReference type="EMBL" id="CM009294">
    <property type="protein sequence ID" value="KAI9393827.1"/>
    <property type="molecule type" value="Genomic_DNA"/>
</dbReference>
<keyword evidence="2" id="KW-1185">Reference proteome</keyword>
<protein>
    <submittedName>
        <fullName evidence="1">Uncharacterized protein</fullName>
    </submittedName>
</protein>